<sequence>MESTKMIITLLIILLSIQSLIFSIDYVLYGHKDTIWEIVSDGKNIYSVGADGMLKVWDEKLRIIQSFSTHDSWARCVAVNDKYIAVGGYKPDNTIKVFDKISGSLLYNLTGHSASIFSLIFYKDYLISGSSDNSIIIWKDFKIMKILKIHDSWVRKVSVINDKLISGDENGRLNIVDFKNFKLLKTYELKSMIISFISFNDNIFIGTSNGELYKVELKNLKISLLKKLENDIYAIHVIDNKLFISQLGDVMVIDLNTLKEIKKFSVSPSEITSITYLDNLLFLSNRQGEIFAYTPEGKYISKSSRHFYSAMKLALDEKYLYVARENGLLESYERNTSKKIWNYQFSTPIRSIYVYKQNIAVTTSNGELALLNNGKITQLIKLNNVGISMIQYNDNLIIGGYEILYSYSAGKLDKILELKNKWITALDYDKTISDKLFIGTNTGEIFEYNLKTKKLSEIFQLPSVVVKLMYKNSSIIALYLDGTVAEINKDNIKSYKSSVLPLYDGILENSKLVLVGENLKIDNKEINFESQIVSIVASKSSIYIGLSNGRVIEMQNYNPVRQFSSQIGKISTLFAGEIVISGHEDGKITIWEKDKDGNYVITKILDDHLDSVKKIVKYKDKIFSASSDRTIKVWDLKSGKLLNTLAGHKGYVWSLYITGDYLISGGWDGRVIVWDINSYKPVKIYETGFSITDIWSNSKDEIYVSSLEGYVAKVSPNGIVKKKISKDTLWSIDSFSGKIVNIYTAGWDGNVYVLNRDLEVIKTHKCHNSTVFKIMIFRNNIVTAGSDNTIKIWNNDFKLIMEYSNFRQSILSIAISDLTGEIITTNGERIIVVK</sequence>
<dbReference type="PROSITE" id="PS00678">
    <property type="entry name" value="WD_REPEATS_1"/>
    <property type="match status" value="2"/>
</dbReference>
<dbReference type="OrthoDB" id="36343at2"/>
<feature type="repeat" description="WD" evidence="3">
    <location>
        <begin position="109"/>
        <end position="139"/>
    </location>
</feature>
<dbReference type="InterPro" id="IPR020472">
    <property type="entry name" value="WD40_PAC1"/>
</dbReference>
<dbReference type="Proteomes" id="UP000002415">
    <property type="component" value="Chromosome"/>
</dbReference>
<dbReference type="KEGG" id="fno:Fnod_0818"/>
<dbReference type="Gene3D" id="2.130.10.10">
    <property type="entry name" value="YVTN repeat-like/Quinoprotein amine dehydrogenase"/>
    <property type="match status" value="4"/>
</dbReference>
<dbReference type="SMART" id="SM00320">
    <property type="entry name" value="WD40"/>
    <property type="match status" value="10"/>
</dbReference>
<evidence type="ECO:0000256" key="1">
    <source>
        <dbReference type="ARBA" id="ARBA00022574"/>
    </source>
</evidence>
<gene>
    <name evidence="4" type="ordered locus">Fnod_0818</name>
</gene>
<evidence type="ECO:0000256" key="3">
    <source>
        <dbReference type="PROSITE-ProRule" id="PRU00221"/>
    </source>
</evidence>
<dbReference type="InterPro" id="IPR019775">
    <property type="entry name" value="WD40_repeat_CS"/>
</dbReference>
<reference evidence="4 5" key="2">
    <citation type="journal article" date="2009" name="Proc. Natl. Acad. Sci. U.S.A.">
        <title>On the chimeric nature, thermophilic origin, and phylogenetic placement of the Thermotogales.</title>
        <authorList>
            <person name="Zhaxybayeva O."/>
            <person name="Swithers K.S."/>
            <person name="Lapierre P."/>
            <person name="Fournier G.P."/>
            <person name="Bickhart D.M."/>
            <person name="DeBoy R.T."/>
            <person name="Nelson K.E."/>
            <person name="Nesbo C.L."/>
            <person name="Doolittle W.F."/>
            <person name="Gogarten J.P."/>
            <person name="Noll K.M."/>
        </authorList>
    </citation>
    <scope>NUCLEOTIDE SEQUENCE [LARGE SCALE GENOMIC DNA]</scope>
    <source>
        <strain evidence="5">ATCC 35602 / DSM 5306 / Rt17-B1</strain>
    </source>
</reference>
<dbReference type="PROSITE" id="PS50294">
    <property type="entry name" value="WD_REPEATS_REGION"/>
    <property type="match status" value="3"/>
</dbReference>
<dbReference type="AlphaFoldDB" id="A7HL88"/>
<dbReference type="SUPFAM" id="SSF50998">
    <property type="entry name" value="Quinoprotein alcohol dehydrogenase-like"/>
    <property type="match status" value="1"/>
</dbReference>
<dbReference type="InterPro" id="IPR015943">
    <property type="entry name" value="WD40/YVTN_repeat-like_dom_sf"/>
</dbReference>
<organism evidence="4 5">
    <name type="scientific">Fervidobacterium nodosum (strain ATCC 35602 / DSM 5306 / Rt17-B1)</name>
    <dbReference type="NCBI Taxonomy" id="381764"/>
    <lineage>
        <taxon>Bacteria</taxon>
        <taxon>Thermotogati</taxon>
        <taxon>Thermotogota</taxon>
        <taxon>Thermotogae</taxon>
        <taxon>Thermotogales</taxon>
        <taxon>Fervidobacteriaceae</taxon>
        <taxon>Fervidobacterium</taxon>
    </lineage>
</organism>
<name>A7HL88_FERNB</name>
<dbReference type="SUPFAM" id="SSF50978">
    <property type="entry name" value="WD40 repeat-like"/>
    <property type="match status" value="3"/>
</dbReference>
<dbReference type="HOGENOM" id="CLU_349476_0_0_0"/>
<feature type="repeat" description="WD" evidence="3">
    <location>
        <begin position="605"/>
        <end position="644"/>
    </location>
</feature>
<dbReference type="InterPro" id="IPR001680">
    <property type="entry name" value="WD40_rpt"/>
</dbReference>
<dbReference type="PANTHER" id="PTHR19848">
    <property type="entry name" value="WD40 REPEAT PROTEIN"/>
    <property type="match status" value="1"/>
</dbReference>
<feature type="repeat" description="WD" evidence="3">
    <location>
        <begin position="645"/>
        <end position="684"/>
    </location>
</feature>
<dbReference type="Pfam" id="PF00400">
    <property type="entry name" value="WD40"/>
    <property type="match status" value="6"/>
</dbReference>
<protein>
    <submittedName>
        <fullName evidence="4">WD-40 repeat protein</fullName>
    </submittedName>
</protein>
<evidence type="ECO:0000256" key="2">
    <source>
        <dbReference type="ARBA" id="ARBA00022737"/>
    </source>
</evidence>
<dbReference type="PRINTS" id="PR00320">
    <property type="entry name" value="GPROTEINBRPT"/>
</dbReference>
<keyword evidence="1 3" id="KW-0853">WD repeat</keyword>
<dbReference type="InterPro" id="IPR036322">
    <property type="entry name" value="WD40_repeat_dom_sf"/>
</dbReference>
<evidence type="ECO:0000313" key="5">
    <source>
        <dbReference type="Proteomes" id="UP000002415"/>
    </source>
</evidence>
<dbReference type="PROSITE" id="PS50082">
    <property type="entry name" value="WD_REPEATS_2"/>
    <property type="match status" value="4"/>
</dbReference>
<proteinExistence type="predicted"/>
<accession>A7HL88</accession>
<evidence type="ECO:0000313" key="4">
    <source>
        <dbReference type="EMBL" id="ABS60671.1"/>
    </source>
</evidence>
<keyword evidence="2" id="KW-0677">Repeat</keyword>
<dbReference type="EMBL" id="CP000771">
    <property type="protein sequence ID" value="ABS60671.1"/>
    <property type="molecule type" value="Genomic_DNA"/>
</dbReference>
<dbReference type="eggNOG" id="COG2319">
    <property type="taxonomic scope" value="Bacteria"/>
</dbReference>
<dbReference type="InterPro" id="IPR011047">
    <property type="entry name" value="Quinoprotein_ADH-like_sf"/>
</dbReference>
<keyword evidence="5" id="KW-1185">Reference proteome</keyword>
<dbReference type="PANTHER" id="PTHR19848:SF8">
    <property type="entry name" value="F-BOX AND WD REPEAT DOMAIN CONTAINING 7"/>
    <property type="match status" value="1"/>
</dbReference>
<reference evidence="4 5" key="1">
    <citation type="submission" date="2007-07" db="EMBL/GenBank/DDBJ databases">
        <title>Complete sequence of Fervidobacterium nodosum Rt17-B1.</title>
        <authorList>
            <consortium name="US DOE Joint Genome Institute"/>
            <person name="Copeland A."/>
            <person name="Lucas S."/>
            <person name="Lapidus A."/>
            <person name="Barry K."/>
            <person name="Glavina del Rio T."/>
            <person name="Dalin E."/>
            <person name="Tice H."/>
            <person name="Pitluck S."/>
            <person name="Saunders E."/>
            <person name="Brettin T."/>
            <person name="Bruce D."/>
            <person name="Detter J.C."/>
            <person name="Han C."/>
            <person name="Schmutz J."/>
            <person name="Larimer F."/>
            <person name="Land M."/>
            <person name="Hauser L."/>
            <person name="Kyrpides N."/>
            <person name="Mikhailova N."/>
            <person name="Nelson K."/>
            <person name="Gogarten J.P."/>
            <person name="Noll K."/>
            <person name="Richardson P."/>
        </authorList>
    </citation>
    <scope>NUCLEOTIDE SEQUENCE [LARGE SCALE GENOMIC DNA]</scope>
    <source>
        <strain evidence="5">ATCC 35602 / DSM 5306 / Rt17-B1</strain>
    </source>
</reference>
<dbReference type="STRING" id="381764.Fnod_0818"/>
<dbReference type="RefSeq" id="WP_011993987.1">
    <property type="nucleotide sequence ID" value="NC_009718.1"/>
</dbReference>
<dbReference type="eggNOG" id="COG1520">
    <property type="taxonomic scope" value="Bacteria"/>
</dbReference>
<feature type="repeat" description="WD" evidence="3">
    <location>
        <begin position="764"/>
        <end position="794"/>
    </location>
</feature>